<sequence length="78" mass="9287">MMQPSLYYYLRSRSDLLHFIRMHPDWYRSLTRDPSQIQVLEEQAKVFYGRTLPQKIEKFGGKLQMVSMLMQLAGSTED</sequence>
<evidence type="ECO:0000313" key="2">
    <source>
        <dbReference type="Proteomes" id="UP001145050"/>
    </source>
</evidence>
<dbReference type="Pfam" id="PF14003">
    <property type="entry name" value="YlbE"/>
    <property type="match status" value="1"/>
</dbReference>
<protein>
    <submittedName>
        <fullName evidence="1">YlbE-like family protein</fullName>
    </submittedName>
</protein>
<dbReference type="InterPro" id="IPR025613">
    <property type="entry name" value="YlbE"/>
</dbReference>
<dbReference type="EMBL" id="JAMQKB010000002">
    <property type="protein sequence ID" value="MDC3423715.1"/>
    <property type="molecule type" value="Genomic_DNA"/>
</dbReference>
<name>A0A9X4AMP9_9BACI</name>
<accession>A0A9X4AMP9</accession>
<dbReference type="AlphaFoldDB" id="A0A9X4AMP9"/>
<gene>
    <name evidence="1" type="ORF">NC797_04230</name>
</gene>
<dbReference type="RefSeq" id="WP_272466746.1">
    <property type="nucleotide sequence ID" value="NZ_JAMQKD010000003.1"/>
</dbReference>
<reference evidence="1" key="1">
    <citation type="submission" date="2022-06" db="EMBL/GenBank/DDBJ databases">
        <title>Aquibacillus sp. a new bacterium isolated from soil saline samples.</title>
        <authorList>
            <person name="Galisteo C."/>
            <person name="De La Haba R."/>
            <person name="Sanchez-Porro C."/>
            <person name="Ventosa A."/>
        </authorList>
    </citation>
    <scope>NUCLEOTIDE SEQUENCE</scope>
    <source>
        <strain evidence="1">3ASR75-11</strain>
    </source>
</reference>
<comment type="caution">
    <text evidence="1">The sequence shown here is derived from an EMBL/GenBank/DDBJ whole genome shotgun (WGS) entry which is preliminary data.</text>
</comment>
<keyword evidence="2" id="KW-1185">Reference proteome</keyword>
<evidence type="ECO:0000313" key="1">
    <source>
        <dbReference type="EMBL" id="MDC3423715.1"/>
    </source>
</evidence>
<proteinExistence type="predicted"/>
<dbReference type="Proteomes" id="UP001145050">
    <property type="component" value="Unassembled WGS sequence"/>
</dbReference>
<organism evidence="1 2">
    <name type="scientific">Terrihalobacillus insolitus</name>
    <dbReference type="NCBI Taxonomy" id="2950438"/>
    <lineage>
        <taxon>Bacteria</taxon>
        <taxon>Bacillati</taxon>
        <taxon>Bacillota</taxon>
        <taxon>Bacilli</taxon>
        <taxon>Bacillales</taxon>
        <taxon>Bacillaceae</taxon>
        <taxon>Terrihalobacillus</taxon>
    </lineage>
</organism>